<evidence type="ECO:0000259" key="5">
    <source>
        <dbReference type="Pfam" id="PF14368"/>
    </source>
</evidence>
<dbReference type="PRINTS" id="PR00382">
    <property type="entry name" value="LIPIDTRNSFER"/>
</dbReference>
<accession>A0AAF0XWZ0</accession>
<evidence type="ECO:0000313" key="7">
    <source>
        <dbReference type="Proteomes" id="UP000077755"/>
    </source>
</evidence>
<dbReference type="Gene3D" id="1.10.110.10">
    <property type="entry name" value="Plant lipid-transfer and hydrophobic proteins"/>
    <property type="match status" value="1"/>
</dbReference>
<dbReference type="SUPFAM" id="SSF47699">
    <property type="entry name" value="Bifunctional inhibitor/lipid-transfer protein/seed storage 2S albumin"/>
    <property type="match status" value="1"/>
</dbReference>
<evidence type="ECO:0000313" key="6">
    <source>
        <dbReference type="EMBL" id="WOH14364.1"/>
    </source>
</evidence>
<keyword evidence="4" id="KW-0732">Signal</keyword>
<evidence type="ECO:0000256" key="1">
    <source>
        <dbReference type="ARBA" id="ARBA00009748"/>
    </source>
</evidence>
<evidence type="ECO:0000256" key="2">
    <source>
        <dbReference type="ARBA" id="ARBA00022448"/>
    </source>
</evidence>
<dbReference type="EMBL" id="CP093351">
    <property type="protein sequence ID" value="WOH14364.1"/>
    <property type="molecule type" value="Genomic_DNA"/>
</dbReference>
<comment type="similarity">
    <text evidence="1">Belongs to the plant LTP family.</text>
</comment>
<dbReference type="AlphaFoldDB" id="A0AAF0XWZ0"/>
<protein>
    <recommendedName>
        <fullName evidence="5">Bifunctional inhibitor/plant lipid transfer protein/seed storage helical domain-containing protein</fullName>
    </recommendedName>
</protein>
<dbReference type="InterPro" id="IPR016140">
    <property type="entry name" value="Bifunc_inhib/LTP/seed_store"/>
</dbReference>
<keyword evidence="7" id="KW-1185">Reference proteome</keyword>
<organism evidence="6 7">
    <name type="scientific">Daucus carota subsp. sativus</name>
    <name type="common">Carrot</name>
    <dbReference type="NCBI Taxonomy" id="79200"/>
    <lineage>
        <taxon>Eukaryota</taxon>
        <taxon>Viridiplantae</taxon>
        <taxon>Streptophyta</taxon>
        <taxon>Embryophyta</taxon>
        <taxon>Tracheophyta</taxon>
        <taxon>Spermatophyta</taxon>
        <taxon>Magnoliopsida</taxon>
        <taxon>eudicotyledons</taxon>
        <taxon>Gunneridae</taxon>
        <taxon>Pentapetalae</taxon>
        <taxon>asterids</taxon>
        <taxon>campanulids</taxon>
        <taxon>Apiales</taxon>
        <taxon>Apiaceae</taxon>
        <taxon>Apioideae</taxon>
        <taxon>Scandiceae</taxon>
        <taxon>Daucinae</taxon>
        <taxon>Daucus</taxon>
        <taxon>Daucus sect. Daucus</taxon>
    </lineage>
</organism>
<dbReference type="InterPro" id="IPR036312">
    <property type="entry name" value="Bifun_inhib/LTP/seed_sf"/>
</dbReference>
<reference evidence="6" key="2">
    <citation type="submission" date="2022-03" db="EMBL/GenBank/DDBJ databases">
        <title>Draft title - Genomic analysis of global carrot germplasm unveils the trajectory of domestication and the origin of high carotenoid orange carrot.</title>
        <authorList>
            <person name="Iorizzo M."/>
            <person name="Ellison S."/>
            <person name="Senalik D."/>
            <person name="Macko-Podgorni A."/>
            <person name="Grzebelus D."/>
            <person name="Bostan H."/>
            <person name="Rolling W."/>
            <person name="Curaba J."/>
            <person name="Simon P."/>
        </authorList>
    </citation>
    <scope>NUCLEOTIDE SEQUENCE</scope>
    <source>
        <tissue evidence="6">Leaf</tissue>
    </source>
</reference>
<reference evidence="6" key="1">
    <citation type="journal article" date="2016" name="Nat. Genet.">
        <title>A high-quality carrot genome assembly provides new insights into carotenoid accumulation and asterid genome evolution.</title>
        <authorList>
            <person name="Iorizzo M."/>
            <person name="Ellison S."/>
            <person name="Senalik D."/>
            <person name="Zeng P."/>
            <person name="Satapoomin P."/>
            <person name="Huang J."/>
            <person name="Bowman M."/>
            <person name="Iovene M."/>
            <person name="Sanseverino W."/>
            <person name="Cavagnaro P."/>
            <person name="Yildiz M."/>
            <person name="Macko-Podgorni A."/>
            <person name="Moranska E."/>
            <person name="Grzebelus E."/>
            <person name="Grzebelus D."/>
            <person name="Ashrafi H."/>
            <person name="Zheng Z."/>
            <person name="Cheng S."/>
            <person name="Spooner D."/>
            <person name="Van Deynze A."/>
            <person name="Simon P."/>
        </authorList>
    </citation>
    <scope>NUCLEOTIDE SEQUENCE</scope>
    <source>
        <tissue evidence="6">Leaf</tissue>
    </source>
</reference>
<feature type="chain" id="PRO_5042240526" description="Bifunctional inhibitor/plant lipid transfer protein/seed storage helical domain-containing protein" evidence="4">
    <location>
        <begin position="24"/>
        <end position="124"/>
    </location>
</feature>
<dbReference type="Proteomes" id="UP000077755">
    <property type="component" value="Chromosome 9"/>
</dbReference>
<keyword evidence="3" id="KW-0446">Lipid-binding</keyword>
<dbReference type="GO" id="GO:0006869">
    <property type="term" value="P:lipid transport"/>
    <property type="evidence" value="ECO:0007669"/>
    <property type="project" value="InterPro"/>
</dbReference>
<feature type="domain" description="Bifunctional inhibitor/plant lipid transfer protein/seed storage helical" evidence="5">
    <location>
        <begin position="8"/>
        <end position="107"/>
    </location>
</feature>
<evidence type="ECO:0000256" key="4">
    <source>
        <dbReference type="SAM" id="SignalP"/>
    </source>
</evidence>
<dbReference type="GO" id="GO:0008289">
    <property type="term" value="F:lipid binding"/>
    <property type="evidence" value="ECO:0007669"/>
    <property type="project" value="UniProtKB-KW"/>
</dbReference>
<dbReference type="PANTHER" id="PTHR33076">
    <property type="entry name" value="NON-SPECIFIC LIPID-TRANSFER PROTEIN 2-RELATED"/>
    <property type="match status" value="1"/>
</dbReference>
<gene>
    <name evidence="6" type="ORF">DCAR_0933883</name>
</gene>
<proteinExistence type="inferred from homology"/>
<name>A0AAF0XWZ0_DAUCS</name>
<dbReference type="InterPro" id="IPR000528">
    <property type="entry name" value="Plant_nsLTP"/>
</dbReference>
<evidence type="ECO:0000256" key="3">
    <source>
        <dbReference type="ARBA" id="ARBA00023121"/>
    </source>
</evidence>
<keyword evidence="2" id="KW-0813">Transport</keyword>
<feature type="signal peptide" evidence="4">
    <location>
        <begin position="1"/>
        <end position="23"/>
    </location>
</feature>
<dbReference type="Pfam" id="PF14368">
    <property type="entry name" value="LTP_2"/>
    <property type="match status" value="1"/>
</dbReference>
<sequence>MANVSFILVMVLVVVASLDAGEASTFQCDGPNGHQQATNLCSPFSRRGQPEPSSECCRAYRAFVGPADTTEEKRQLCACVQRNARLNPANITRVDSLPHKCGTPVVFSADPKFDCNTYVFHFPS</sequence>